<protein>
    <submittedName>
        <fullName evidence="1">Uncharacterized protein</fullName>
    </submittedName>
</protein>
<dbReference type="EMBL" id="VSSQ01077515">
    <property type="protein sequence ID" value="MPN27561.1"/>
    <property type="molecule type" value="Genomic_DNA"/>
</dbReference>
<name>A0A645GKS7_9ZZZZ</name>
<reference evidence="1" key="1">
    <citation type="submission" date="2019-08" db="EMBL/GenBank/DDBJ databases">
        <authorList>
            <person name="Kucharzyk K."/>
            <person name="Murdoch R.W."/>
            <person name="Higgins S."/>
            <person name="Loffler F."/>
        </authorList>
    </citation>
    <scope>NUCLEOTIDE SEQUENCE</scope>
</reference>
<dbReference type="AlphaFoldDB" id="A0A645GKS7"/>
<proteinExistence type="predicted"/>
<gene>
    <name evidence="1" type="ORF">SDC9_174995</name>
</gene>
<comment type="caution">
    <text evidence="1">The sequence shown here is derived from an EMBL/GenBank/DDBJ whole genome shotgun (WGS) entry which is preliminary data.</text>
</comment>
<evidence type="ECO:0000313" key="1">
    <source>
        <dbReference type="EMBL" id="MPN27561.1"/>
    </source>
</evidence>
<sequence length="66" mass="7533">MLRGRTAFPALKTDKSGFSHRFGGNGQYRYCFSVSRVALNDRDLSEWDIRIPKPAYLDSLDLVHAD</sequence>
<accession>A0A645GKS7</accession>
<organism evidence="1">
    <name type="scientific">bioreactor metagenome</name>
    <dbReference type="NCBI Taxonomy" id="1076179"/>
    <lineage>
        <taxon>unclassified sequences</taxon>
        <taxon>metagenomes</taxon>
        <taxon>ecological metagenomes</taxon>
    </lineage>
</organism>